<dbReference type="EMBL" id="ML977201">
    <property type="protein sequence ID" value="KAF1981329.1"/>
    <property type="molecule type" value="Genomic_DNA"/>
</dbReference>
<feature type="region of interest" description="Disordered" evidence="1">
    <location>
        <begin position="185"/>
        <end position="254"/>
    </location>
</feature>
<feature type="compositionally biased region" description="Basic and acidic residues" evidence="1">
    <location>
        <begin position="48"/>
        <end position="78"/>
    </location>
</feature>
<organism evidence="3 4">
    <name type="scientific">Aulographum hederae CBS 113979</name>
    <dbReference type="NCBI Taxonomy" id="1176131"/>
    <lineage>
        <taxon>Eukaryota</taxon>
        <taxon>Fungi</taxon>
        <taxon>Dikarya</taxon>
        <taxon>Ascomycota</taxon>
        <taxon>Pezizomycotina</taxon>
        <taxon>Dothideomycetes</taxon>
        <taxon>Pleosporomycetidae</taxon>
        <taxon>Aulographales</taxon>
        <taxon>Aulographaceae</taxon>
    </lineage>
</organism>
<dbReference type="OrthoDB" id="72441at2759"/>
<feature type="region of interest" description="Disordered" evidence="1">
    <location>
        <begin position="1"/>
        <end position="140"/>
    </location>
</feature>
<dbReference type="Proteomes" id="UP000800041">
    <property type="component" value="Unassembled WGS sequence"/>
</dbReference>
<evidence type="ECO:0000259" key="2">
    <source>
        <dbReference type="SMART" id="SM00694"/>
    </source>
</evidence>
<protein>
    <recommendedName>
        <fullName evidence="2">Peroxin/Ferlin domain-containing protein</fullName>
    </recommendedName>
</protein>
<accession>A0A6G1GKP8</accession>
<feature type="compositionally biased region" description="Basic and acidic residues" evidence="1">
    <location>
        <begin position="541"/>
        <end position="560"/>
    </location>
</feature>
<evidence type="ECO:0000313" key="4">
    <source>
        <dbReference type="Proteomes" id="UP000800041"/>
    </source>
</evidence>
<feature type="region of interest" description="Disordered" evidence="1">
    <location>
        <begin position="524"/>
        <end position="689"/>
    </location>
</feature>
<gene>
    <name evidence="3" type="ORF">K402DRAFT_398608</name>
</gene>
<dbReference type="GO" id="GO:0016020">
    <property type="term" value="C:membrane"/>
    <property type="evidence" value="ECO:0007669"/>
    <property type="project" value="InterPro"/>
</dbReference>
<proteinExistence type="predicted"/>
<feature type="region of interest" description="Disordered" evidence="1">
    <location>
        <begin position="465"/>
        <end position="486"/>
    </location>
</feature>
<evidence type="ECO:0000256" key="1">
    <source>
        <dbReference type="SAM" id="MobiDB-lite"/>
    </source>
</evidence>
<keyword evidence="4" id="KW-1185">Reference proteome</keyword>
<feature type="domain" description="Peroxin/Ferlin" evidence="2">
    <location>
        <begin position="290"/>
        <end position="327"/>
    </location>
</feature>
<sequence length="689" mass="76942">MSRSSSAERKQDHRIVLVDRTADKDDERTDAAPATPQNENFSPLTPRFTRDSLQREITKRKYKKYQESRYSDNDEPVTKTKTQGNSDDPRSSSSKISLGDTVQTDTPSDGNLPRRVTTQTTLERGRRRVKNKLLGTKKHHRVKEDEHDAIDILYENQRGAFFLGIPLFSSASLLNFDPTPWETPVITHAADPNGRSNEDNNESDQSVQPSGGGNDNGPSPTAPGTDAKAKKKDNPNTPKKWQKRLSPPKTTATLHPSAVNITNAQLPSPLWEWAWPRWYVDMTGDVDEEGWSYSFAFWKKGDSWHGTHPWLHSFVRRRRWLRKRLRKHHTVLGGTEKEGKAMREAHRLTSEYFTIHPGRDRARSPDGSMGSSSFAGTGLGRAWGDEDEEEENVGEIKDLGTLMAKLRKGKIDREKIACVRSFVDKGDVGELEGLKDWMPQITSLFIFQTSRRQLLALLTRTFDALPSPSPAQNGKKPEDDKSNDEWRRREALEKAVRAADEECKQLEYWSDIRDVVRKGDTIGEGWGKQWAGLDGSGAGKSVDEGSRQTLKGETEDHNCEGGDPLHFLKHAGEDDGGQEEGSEKNGRRKDDDKKNERADGEGKDRDNENRKIETESSQGNEGKKAEDTATTDGSAKAEGSEGDEPEKGDEDKGTDTTSSQKDTQDQDEGDGGDDSLGVKDTVAAFLSPL</sequence>
<dbReference type="AlphaFoldDB" id="A0A6G1GKP8"/>
<feature type="compositionally biased region" description="Basic and acidic residues" evidence="1">
    <location>
        <begin position="475"/>
        <end position="486"/>
    </location>
</feature>
<feature type="compositionally biased region" description="Polar residues" evidence="1">
    <location>
        <begin position="100"/>
        <end position="109"/>
    </location>
</feature>
<name>A0A6G1GKP8_9PEZI</name>
<feature type="compositionally biased region" description="Basic residues" evidence="1">
    <location>
        <begin position="125"/>
        <end position="140"/>
    </location>
</feature>
<feature type="region of interest" description="Disordered" evidence="1">
    <location>
        <begin position="359"/>
        <end position="390"/>
    </location>
</feature>
<dbReference type="InterPro" id="IPR006614">
    <property type="entry name" value="Peroxin/Ferlin"/>
</dbReference>
<reference evidence="3" key="1">
    <citation type="journal article" date="2020" name="Stud. Mycol.">
        <title>101 Dothideomycetes genomes: a test case for predicting lifestyles and emergence of pathogens.</title>
        <authorList>
            <person name="Haridas S."/>
            <person name="Albert R."/>
            <person name="Binder M."/>
            <person name="Bloem J."/>
            <person name="Labutti K."/>
            <person name="Salamov A."/>
            <person name="Andreopoulos B."/>
            <person name="Baker S."/>
            <person name="Barry K."/>
            <person name="Bills G."/>
            <person name="Bluhm B."/>
            <person name="Cannon C."/>
            <person name="Castanera R."/>
            <person name="Culley D."/>
            <person name="Daum C."/>
            <person name="Ezra D."/>
            <person name="Gonzalez J."/>
            <person name="Henrissat B."/>
            <person name="Kuo A."/>
            <person name="Liang C."/>
            <person name="Lipzen A."/>
            <person name="Lutzoni F."/>
            <person name="Magnuson J."/>
            <person name="Mondo S."/>
            <person name="Nolan M."/>
            <person name="Ohm R."/>
            <person name="Pangilinan J."/>
            <person name="Park H.-J."/>
            <person name="Ramirez L."/>
            <person name="Alfaro M."/>
            <person name="Sun H."/>
            <person name="Tritt A."/>
            <person name="Yoshinaga Y."/>
            <person name="Zwiers L.-H."/>
            <person name="Turgeon B."/>
            <person name="Goodwin S."/>
            <person name="Spatafora J."/>
            <person name="Crous P."/>
            <person name="Grigoriev I."/>
        </authorList>
    </citation>
    <scope>NUCLEOTIDE SEQUENCE</scope>
    <source>
        <strain evidence="3">CBS 113979</strain>
    </source>
</reference>
<feature type="compositionally biased region" description="Basic and acidic residues" evidence="1">
    <location>
        <begin position="1"/>
        <end position="30"/>
    </location>
</feature>
<dbReference type="SMART" id="SM00694">
    <property type="entry name" value="DysFC"/>
    <property type="match status" value="1"/>
</dbReference>
<evidence type="ECO:0000313" key="3">
    <source>
        <dbReference type="EMBL" id="KAF1981329.1"/>
    </source>
</evidence>
<feature type="compositionally biased region" description="Basic and acidic residues" evidence="1">
    <location>
        <begin position="581"/>
        <end position="614"/>
    </location>
</feature>